<dbReference type="InterPro" id="IPR001554">
    <property type="entry name" value="Glyco_hydro_14"/>
</dbReference>
<dbReference type="GO" id="GO:0016161">
    <property type="term" value="F:beta-amylase activity"/>
    <property type="evidence" value="ECO:0007669"/>
    <property type="project" value="UniProtKB-EC"/>
</dbReference>
<dbReference type="SMR" id="A0A1J6I5F5"/>
<dbReference type="PRINTS" id="PR00842">
    <property type="entry name" value="GLHYDLASE14B"/>
</dbReference>
<dbReference type="GO" id="GO:0000272">
    <property type="term" value="P:polysaccharide catabolic process"/>
    <property type="evidence" value="ECO:0007669"/>
    <property type="project" value="UniProtKB-KW"/>
</dbReference>
<evidence type="ECO:0000256" key="6">
    <source>
        <dbReference type="ARBA" id="ARBA00023295"/>
    </source>
</evidence>
<dbReference type="InterPro" id="IPR018238">
    <property type="entry name" value="Glyco_hydro_14_CS"/>
</dbReference>
<evidence type="ECO:0000256" key="4">
    <source>
        <dbReference type="ARBA" id="ARBA00022801"/>
    </source>
</evidence>
<sequence length="835" mass="93433">MTLAVHSSTSFINITETKGIKTPDDFLGTVSFPQTKPSCRLITKSSMQEAHHSHERVIGNPIEGRKNEKREKLHVLTTTHSNNSTAVPVFVMLPLDTVTMGGKLNKPRLMNASLMALRSAGVEGVMVDAWWGLVEKDGPFKYNWEGYAELVKMCREHGLKLQVVMSFHQCGGNVGDSCSIPLPPWVLEAIAKNPDLVYTDRSGRRNPEYISLGCDMLPVLKGRTPIQVYTDYMRSFRQRFNDYLGDVIVEIQVGLGPCGELRYPSYPESNGTWRFPGIGEFQNYDKYMRASLAASAKAAGKDDWGQGGPHDSGQYNQFPEDTGFFQNDGTWNSEYGKFFLEWYSGKLLEHGDRILGAAESIYQGTGAKLSGKVAGIHWHYNTRSHAAELTAGYYNTRETNGYLPIARMFGKHRVVFNFTCMEMRDGEQPQSANCSPEGLVRQVKNATRTSEVELAGENALERYDGAAYSQVLATSSIPLPPWVLEDIGKNPDLVYTDRSGRRNPEYISLGCDMLPELKGRTPIQVYTDYMRSFGQRFSDYLGDVIVEIQVGLGPCGELRYPSYPESNGTWRFPGIGEFQNYDKAAGKDDWGQGGPHDSGHYNRFPEDTGFFQNDGTWNSEYGKFFLDRYSGKLLEHGDRILGAAESIYQGTGAKLSGKVAGIHWHYNTRSHAAELTAGYYNTRDTNGYLPIARMIGKHRVVFNFTCMEMRDGEQPQSANCSPEGLVRQVKNATRTSEVELAGENALERYDGAAYSQVLATSRSDSGNALSVFTFLRMNKRLFEQENWQNLGQFVKSMLEGGRNARRPECDSSRADLYVGFIKKTHSMKAKEIALV</sequence>
<proteinExistence type="inferred from homology"/>
<evidence type="ECO:0000313" key="10">
    <source>
        <dbReference type="EMBL" id="OIS99729.1"/>
    </source>
</evidence>
<keyword evidence="6 9" id="KW-0326">Glycosidase</keyword>
<evidence type="ECO:0000256" key="7">
    <source>
        <dbReference type="ARBA" id="ARBA00023326"/>
    </source>
</evidence>
<dbReference type="PRINTS" id="PR00750">
    <property type="entry name" value="BETAAMYLASE"/>
</dbReference>
<feature type="active site" description="Proton acceptor" evidence="8">
    <location>
        <position position="457"/>
    </location>
</feature>
<keyword evidence="11" id="KW-1185">Reference proteome</keyword>
<dbReference type="Pfam" id="PF01373">
    <property type="entry name" value="Glyco_hydro_14"/>
    <property type="match status" value="2"/>
</dbReference>
<dbReference type="EC" id="3.2.1.2" evidence="3 9"/>
<dbReference type="Gene3D" id="3.20.20.80">
    <property type="entry name" value="Glycosidases"/>
    <property type="match status" value="2"/>
</dbReference>
<gene>
    <name evidence="10" type="primary">BAM3_6</name>
    <name evidence="10" type="ORF">A4A49_09217</name>
</gene>
<evidence type="ECO:0000256" key="8">
    <source>
        <dbReference type="PIRSR" id="PIRSR601554-1"/>
    </source>
</evidence>
<comment type="similarity">
    <text evidence="2 9">Belongs to the glycosyl hydrolase 14 family.</text>
</comment>
<dbReference type="STRING" id="49451.A0A1J6I5F5"/>
<name>A0A1J6I5F5_NICAT</name>
<feature type="active site" description="Proton donor" evidence="8">
    <location>
        <position position="260"/>
    </location>
</feature>
<dbReference type="PANTHER" id="PTHR31352:SF35">
    <property type="entry name" value="BETA-AMYLASE"/>
    <property type="match status" value="1"/>
</dbReference>
<organism evidence="10 11">
    <name type="scientific">Nicotiana attenuata</name>
    <name type="common">Coyote tobacco</name>
    <dbReference type="NCBI Taxonomy" id="49451"/>
    <lineage>
        <taxon>Eukaryota</taxon>
        <taxon>Viridiplantae</taxon>
        <taxon>Streptophyta</taxon>
        <taxon>Embryophyta</taxon>
        <taxon>Tracheophyta</taxon>
        <taxon>Spermatophyta</taxon>
        <taxon>Magnoliopsida</taxon>
        <taxon>eudicotyledons</taxon>
        <taxon>Gunneridae</taxon>
        <taxon>Pentapetalae</taxon>
        <taxon>asterids</taxon>
        <taxon>lamiids</taxon>
        <taxon>Solanales</taxon>
        <taxon>Solanaceae</taxon>
        <taxon>Nicotianoideae</taxon>
        <taxon>Nicotianeae</taxon>
        <taxon>Nicotiana</taxon>
    </lineage>
</organism>
<dbReference type="PANTHER" id="PTHR31352">
    <property type="entry name" value="BETA-AMYLASE 1, CHLOROPLASTIC"/>
    <property type="match status" value="1"/>
</dbReference>
<dbReference type="EMBL" id="MJEQ01037190">
    <property type="protein sequence ID" value="OIS99729.1"/>
    <property type="molecule type" value="Genomic_DNA"/>
</dbReference>
<dbReference type="InterPro" id="IPR001371">
    <property type="entry name" value="Glyco_hydro_14B_pln"/>
</dbReference>
<accession>A0A1J6I5F5</accession>
<evidence type="ECO:0000256" key="2">
    <source>
        <dbReference type="ARBA" id="ARBA00005652"/>
    </source>
</evidence>
<evidence type="ECO:0000256" key="3">
    <source>
        <dbReference type="ARBA" id="ARBA00012594"/>
    </source>
</evidence>
<evidence type="ECO:0000256" key="1">
    <source>
        <dbReference type="ARBA" id="ARBA00000546"/>
    </source>
</evidence>
<comment type="caution">
    <text evidence="10">The sequence shown here is derived from an EMBL/GenBank/DDBJ whole genome shotgun (WGS) entry which is preliminary data.</text>
</comment>
<dbReference type="AlphaFoldDB" id="A0A1J6I5F5"/>
<dbReference type="InterPro" id="IPR017853">
    <property type="entry name" value="GH"/>
</dbReference>
<keyword evidence="5 9" id="KW-0119">Carbohydrate metabolism</keyword>
<dbReference type="OMA" id="ENIRFQT"/>
<evidence type="ECO:0000256" key="9">
    <source>
        <dbReference type="RuleBase" id="RU000509"/>
    </source>
</evidence>
<dbReference type="PROSITE" id="PS00506">
    <property type="entry name" value="BETA_AMYLASE_1"/>
    <property type="match status" value="1"/>
</dbReference>
<dbReference type="Proteomes" id="UP000187609">
    <property type="component" value="Unassembled WGS sequence"/>
</dbReference>
<dbReference type="Gramene" id="OIS99729">
    <property type="protein sequence ID" value="OIS99729"/>
    <property type="gene ID" value="A4A49_09217"/>
</dbReference>
<evidence type="ECO:0000313" key="11">
    <source>
        <dbReference type="Proteomes" id="UP000187609"/>
    </source>
</evidence>
<comment type="catalytic activity">
    <reaction evidence="1 9">
        <text>Hydrolysis of (1-&gt;4)-alpha-D-glucosidic linkages in polysaccharides so as to remove successive maltose units from the non-reducing ends of the chains.</text>
        <dbReference type="EC" id="3.2.1.2"/>
    </reaction>
</comment>
<keyword evidence="7 9" id="KW-0624">Polysaccharide degradation</keyword>
<evidence type="ECO:0000256" key="5">
    <source>
        <dbReference type="ARBA" id="ARBA00023277"/>
    </source>
</evidence>
<reference evidence="10" key="1">
    <citation type="submission" date="2016-11" db="EMBL/GenBank/DDBJ databases">
        <title>The genome of Nicotiana attenuata.</title>
        <authorList>
            <person name="Xu S."/>
            <person name="Brockmoeller T."/>
            <person name="Gaquerel E."/>
            <person name="Navarro A."/>
            <person name="Kuhl H."/>
            <person name="Gase K."/>
            <person name="Ling Z."/>
            <person name="Zhou W."/>
            <person name="Kreitzer C."/>
            <person name="Stanke M."/>
            <person name="Tang H."/>
            <person name="Lyons E."/>
            <person name="Pandey P."/>
            <person name="Pandey S.P."/>
            <person name="Timmermann B."/>
            <person name="Baldwin I.T."/>
        </authorList>
    </citation>
    <scope>NUCLEOTIDE SEQUENCE [LARGE SCALE GENOMIC DNA]</scope>
    <source>
        <strain evidence="10">UT</strain>
    </source>
</reference>
<protein>
    <recommendedName>
        <fullName evidence="3 9">Beta-amylase</fullName>
        <ecNumber evidence="3 9">3.2.1.2</ecNumber>
    </recommendedName>
</protein>
<keyword evidence="4 9" id="KW-0378">Hydrolase</keyword>
<dbReference type="SUPFAM" id="SSF51445">
    <property type="entry name" value="(Trans)glycosidases"/>
    <property type="match status" value="2"/>
</dbReference>